<name>A0AA38LEE0_TAXCH</name>
<dbReference type="GO" id="GO:0009941">
    <property type="term" value="C:chloroplast envelope"/>
    <property type="evidence" value="ECO:0007669"/>
    <property type="project" value="TreeGrafter"/>
</dbReference>
<comment type="caution">
    <text evidence="1">The sequence shown here is derived from an EMBL/GenBank/DDBJ whole genome shotgun (WGS) entry which is preliminary data.</text>
</comment>
<evidence type="ECO:0000313" key="1">
    <source>
        <dbReference type="EMBL" id="KAH9320781.1"/>
    </source>
</evidence>
<dbReference type="InterPro" id="IPR044160">
    <property type="entry name" value="TGD4-like"/>
</dbReference>
<gene>
    <name evidence="1" type="ORF">KI387_015420</name>
</gene>
<accession>A0AA38LEE0</accession>
<dbReference type="EMBL" id="JAHRHJ020000003">
    <property type="protein sequence ID" value="KAH9320781.1"/>
    <property type="molecule type" value="Genomic_DNA"/>
</dbReference>
<organism evidence="1 2">
    <name type="scientific">Taxus chinensis</name>
    <name type="common">Chinese yew</name>
    <name type="synonym">Taxus wallichiana var. chinensis</name>
    <dbReference type="NCBI Taxonomy" id="29808"/>
    <lineage>
        <taxon>Eukaryota</taxon>
        <taxon>Viridiplantae</taxon>
        <taxon>Streptophyta</taxon>
        <taxon>Embryophyta</taxon>
        <taxon>Tracheophyta</taxon>
        <taxon>Spermatophyta</taxon>
        <taxon>Pinopsida</taxon>
        <taxon>Pinidae</taxon>
        <taxon>Conifers II</taxon>
        <taxon>Cupressales</taxon>
        <taxon>Taxaceae</taxon>
        <taxon>Taxus</taxon>
    </lineage>
</organism>
<keyword evidence="2" id="KW-1185">Reference proteome</keyword>
<reference evidence="1 2" key="1">
    <citation type="journal article" date="2021" name="Nat. Plants">
        <title>The Taxus genome provides insights into paclitaxel biosynthesis.</title>
        <authorList>
            <person name="Xiong X."/>
            <person name="Gou J."/>
            <person name="Liao Q."/>
            <person name="Li Y."/>
            <person name="Zhou Q."/>
            <person name="Bi G."/>
            <person name="Li C."/>
            <person name="Du R."/>
            <person name="Wang X."/>
            <person name="Sun T."/>
            <person name="Guo L."/>
            <person name="Liang H."/>
            <person name="Lu P."/>
            <person name="Wu Y."/>
            <person name="Zhang Z."/>
            <person name="Ro D.K."/>
            <person name="Shang Y."/>
            <person name="Huang S."/>
            <person name="Yan J."/>
        </authorList>
    </citation>
    <scope>NUCLEOTIDE SEQUENCE [LARGE SCALE GENOMIC DNA]</scope>
    <source>
        <strain evidence="1">Ta-2019</strain>
    </source>
</reference>
<protein>
    <submittedName>
        <fullName evidence="1">Uncharacterized protein</fullName>
    </submittedName>
</protein>
<dbReference type="PANTHER" id="PTHR34954:SF3">
    <property type="entry name" value="EXPRESSED PROTEIN"/>
    <property type="match status" value="1"/>
</dbReference>
<proteinExistence type="predicted"/>
<dbReference type="PANTHER" id="PTHR34954">
    <property type="entry name" value="EXPRESSED PROTEIN"/>
    <property type="match status" value="1"/>
</dbReference>
<evidence type="ECO:0000313" key="2">
    <source>
        <dbReference type="Proteomes" id="UP000824469"/>
    </source>
</evidence>
<dbReference type="AlphaFoldDB" id="A0AA38LEE0"/>
<feature type="non-terminal residue" evidence="1">
    <location>
        <position position="1"/>
    </location>
</feature>
<dbReference type="Proteomes" id="UP000824469">
    <property type="component" value="Unassembled WGS sequence"/>
</dbReference>
<dbReference type="GO" id="GO:0034196">
    <property type="term" value="P:acylglycerol transport"/>
    <property type="evidence" value="ECO:0007669"/>
    <property type="project" value="InterPro"/>
</dbReference>
<dbReference type="GO" id="GO:0070300">
    <property type="term" value="F:phosphatidic acid binding"/>
    <property type="evidence" value="ECO:0007669"/>
    <property type="project" value="InterPro"/>
</dbReference>
<sequence length="289" mass="32142">MGTTRGAMGAHFWDMELASPTTMDGLVGTLPGEGAVPLTLTQSSKLSRPRQVMFMHRFLNLPLLPSYSPGQGGLALDRTLASLQGLNWWATLTGQFRIQKLLSVRKEKISENIQHSAGSKRSLFRCLLDQSLYAYGLSSRILFGERTSLIACSELSSNDKDCRARAVLHHKLQQHDVSIETSWHGRFVQTQGSSWNAPLSTSINFESRESDSGLRYRLGIRHNSGLPQECDNKDGAEIPWVVSPGLCAKAAVSIEKHARIWKDQSSLKKRRKPYNLFLSQPHVTVSAII</sequence>
<dbReference type="GO" id="GO:1990052">
    <property type="term" value="P:ER to chloroplast lipid transport"/>
    <property type="evidence" value="ECO:0007669"/>
    <property type="project" value="InterPro"/>
</dbReference>